<dbReference type="SUPFAM" id="SSF50891">
    <property type="entry name" value="Cyclophilin-like"/>
    <property type="match status" value="1"/>
</dbReference>
<dbReference type="PANTHER" id="PTHR11071">
    <property type="entry name" value="PEPTIDYL-PROLYL CIS-TRANS ISOMERASE"/>
    <property type="match status" value="1"/>
</dbReference>
<dbReference type="GO" id="GO:0016018">
    <property type="term" value="F:cyclosporin A binding"/>
    <property type="evidence" value="ECO:0007669"/>
    <property type="project" value="TreeGrafter"/>
</dbReference>
<dbReference type="Proteomes" id="UP000652761">
    <property type="component" value="Unassembled WGS sequence"/>
</dbReference>
<keyword evidence="5" id="KW-1185">Reference proteome</keyword>
<dbReference type="EMBL" id="NMUH01008532">
    <property type="protein sequence ID" value="MQM18922.1"/>
    <property type="molecule type" value="Genomic_DNA"/>
</dbReference>
<evidence type="ECO:0000259" key="3">
    <source>
        <dbReference type="PROSITE" id="PS50072"/>
    </source>
</evidence>
<dbReference type="Gene3D" id="2.40.100.10">
    <property type="entry name" value="Cyclophilin-like"/>
    <property type="match status" value="1"/>
</dbReference>
<protein>
    <recommendedName>
        <fullName evidence="3">PPIase cyclophilin-type domain-containing protein</fullName>
    </recommendedName>
</protein>
<dbReference type="OrthoDB" id="193499at2759"/>
<gene>
    <name evidence="4" type="ORF">Taro_051923</name>
</gene>
<evidence type="ECO:0000256" key="2">
    <source>
        <dbReference type="SAM" id="MobiDB-lite"/>
    </source>
</evidence>
<feature type="compositionally biased region" description="Basic and acidic residues" evidence="2">
    <location>
        <begin position="1"/>
        <end position="20"/>
    </location>
</feature>
<dbReference type="PROSITE" id="PS50072">
    <property type="entry name" value="CSA_PPIASE_2"/>
    <property type="match status" value="1"/>
</dbReference>
<organism evidence="4 5">
    <name type="scientific">Colocasia esculenta</name>
    <name type="common">Wild taro</name>
    <name type="synonym">Arum esculentum</name>
    <dbReference type="NCBI Taxonomy" id="4460"/>
    <lineage>
        <taxon>Eukaryota</taxon>
        <taxon>Viridiplantae</taxon>
        <taxon>Streptophyta</taxon>
        <taxon>Embryophyta</taxon>
        <taxon>Tracheophyta</taxon>
        <taxon>Spermatophyta</taxon>
        <taxon>Magnoliopsida</taxon>
        <taxon>Liliopsida</taxon>
        <taxon>Araceae</taxon>
        <taxon>Aroideae</taxon>
        <taxon>Colocasieae</taxon>
        <taxon>Colocasia</taxon>
    </lineage>
</organism>
<comment type="similarity">
    <text evidence="1">Belongs to the cyclophilin-type PPIase family.</text>
</comment>
<comment type="caution">
    <text evidence="4">The sequence shown here is derived from an EMBL/GenBank/DDBJ whole genome shotgun (WGS) entry which is preliminary data.</text>
</comment>
<dbReference type="PANTHER" id="PTHR11071:SF552">
    <property type="entry name" value="PEPTIDYL-PROLYL CIS-TRANS ISOMERASE CYP26-1"/>
    <property type="match status" value="1"/>
</dbReference>
<feature type="domain" description="PPIase cyclophilin-type" evidence="3">
    <location>
        <begin position="43"/>
        <end position="97"/>
    </location>
</feature>
<accession>A0A843XI48</accession>
<evidence type="ECO:0000313" key="5">
    <source>
        <dbReference type="Proteomes" id="UP000652761"/>
    </source>
</evidence>
<sequence>MNNSREKKIGRKIREGDVKEKKKGGIRGDDNQIKAMAPNLKVFLDMSINGTPASRIVMEFFTDVTPKTTESFQALCTREKGVGSSGKPLHYKGSTFH</sequence>
<dbReference type="InterPro" id="IPR002130">
    <property type="entry name" value="Cyclophilin-type_PPIase_dom"/>
</dbReference>
<evidence type="ECO:0000256" key="1">
    <source>
        <dbReference type="ARBA" id="ARBA00007365"/>
    </source>
</evidence>
<dbReference type="GO" id="GO:0003755">
    <property type="term" value="F:peptidyl-prolyl cis-trans isomerase activity"/>
    <property type="evidence" value="ECO:0007669"/>
    <property type="project" value="InterPro"/>
</dbReference>
<dbReference type="GO" id="GO:0005737">
    <property type="term" value="C:cytoplasm"/>
    <property type="evidence" value="ECO:0007669"/>
    <property type="project" value="TreeGrafter"/>
</dbReference>
<reference evidence="4" key="1">
    <citation type="submission" date="2017-07" db="EMBL/GenBank/DDBJ databases">
        <title>Taro Niue Genome Assembly and Annotation.</title>
        <authorList>
            <person name="Atibalentja N."/>
            <person name="Keating K."/>
            <person name="Fields C.J."/>
        </authorList>
    </citation>
    <scope>NUCLEOTIDE SEQUENCE</scope>
    <source>
        <strain evidence="4">Niue_2</strain>
        <tissue evidence="4">Leaf</tissue>
    </source>
</reference>
<dbReference type="GO" id="GO:0006457">
    <property type="term" value="P:protein folding"/>
    <property type="evidence" value="ECO:0007669"/>
    <property type="project" value="TreeGrafter"/>
</dbReference>
<dbReference type="Pfam" id="PF00160">
    <property type="entry name" value="Pro_isomerase"/>
    <property type="match status" value="1"/>
</dbReference>
<evidence type="ECO:0000313" key="4">
    <source>
        <dbReference type="EMBL" id="MQM18922.1"/>
    </source>
</evidence>
<dbReference type="AlphaFoldDB" id="A0A843XI48"/>
<name>A0A843XI48_COLES</name>
<proteinExistence type="inferred from homology"/>
<feature type="region of interest" description="Disordered" evidence="2">
    <location>
        <begin position="1"/>
        <end position="31"/>
    </location>
</feature>
<dbReference type="InterPro" id="IPR029000">
    <property type="entry name" value="Cyclophilin-like_dom_sf"/>
</dbReference>